<dbReference type="InParanoid" id="B5YHW2"/>
<proteinExistence type="predicted"/>
<dbReference type="Proteomes" id="UP000000718">
    <property type="component" value="Chromosome"/>
</dbReference>
<keyword evidence="3" id="KW-1185">Reference proteome</keyword>
<sequence length="414" mass="48755">MIKRKLLEDIRKHLTKPEITLIIGPRQAGKTTIMKTLEEELKKSGEKTLYLNLDIEYDKEHFHSQLSLLRRIELEFGKNKGYVFIDEIQKKENAGLFLKGIYDIGLPYKFIVSGSGSVELKERIHESLTGRKRVFELLTLSFEEFINYKTGYKYEEKLPEYFAIEKSKSFVLFDEYLNFGGYPRVVLEEELSEKLNLINEIYQSYIERDIYYLLKIQKLPEFSKLIKILADSVGKTINLSEISTTIGVSLKTLKDYLWYLEKTFIVSKITPFFRNLRKELTKSPVYYFYDLGLKNFSIGEFGKVRDYSFLFQNFVYLALLEKVKDTAFQIHFWRTKDKAEIDFIIDTGVSLIPLEVKYKNLKNPEITRALRSFIERYSPPQALIVNLSLYEKSQINGTEVITIPFYKLIDYSFK</sequence>
<dbReference type="CDD" id="cd00009">
    <property type="entry name" value="AAA"/>
    <property type="match status" value="1"/>
</dbReference>
<reference evidence="2 3" key="2">
    <citation type="journal article" date="2015" name="Genome Announc.">
        <title>Genome Sequence of the Sulfate-Reducing Thermophilic Bacterium Thermodesulfovibrio yellowstonii Strain DSM 11347T (Phylum Nitrospirae).</title>
        <authorList>
            <person name="Bhatnagar S."/>
            <person name="Badger J.H."/>
            <person name="Madupu R."/>
            <person name="Khouri H.M."/>
            <person name="O'Connor E.M."/>
            <person name="Robb F.T."/>
            <person name="Ward N.L."/>
            <person name="Eisen J.A."/>
        </authorList>
    </citation>
    <scope>NUCLEOTIDE SEQUENCE [LARGE SCALE GENOMIC DNA]</scope>
    <source>
        <strain evidence="3">ATCC 51303 / DSM 11347 / YP87</strain>
    </source>
</reference>
<evidence type="ECO:0000259" key="1">
    <source>
        <dbReference type="SMART" id="SM00382"/>
    </source>
</evidence>
<dbReference type="eggNOG" id="COG1373">
    <property type="taxonomic scope" value="Bacteria"/>
</dbReference>
<dbReference type="SMART" id="SM00382">
    <property type="entry name" value="AAA"/>
    <property type="match status" value="1"/>
</dbReference>
<dbReference type="PANTHER" id="PTHR43566:SF1">
    <property type="entry name" value="AAA+ ATPASE DOMAIN-CONTAINING PROTEIN"/>
    <property type="match status" value="1"/>
</dbReference>
<reference evidence="3" key="1">
    <citation type="submission" date="2008-08" db="EMBL/GenBank/DDBJ databases">
        <title>The complete genome sequence of Thermodesulfovibrio yellowstonii strain ATCC 51303 / DSM 11347 / YP87.</title>
        <authorList>
            <person name="Dodson R.J."/>
            <person name="Durkin A.S."/>
            <person name="Wu M."/>
            <person name="Eisen J."/>
            <person name="Sutton G."/>
        </authorList>
    </citation>
    <scope>NUCLEOTIDE SEQUENCE [LARGE SCALE GENOMIC DNA]</scope>
    <source>
        <strain evidence="3">ATCC 51303 / DSM 11347 / YP87</strain>
    </source>
</reference>
<dbReference type="OrthoDB" id="9783412at2"/>
<dbReference type="PANTHER" id="PTHR43566">
    <property type="entry name" value="CONSERVED PROTEIN"/>
    <property type="match status" value="1"/>
</dbReference>
<dbReference type="Pfam" id="PF13635">
    <property type="entry name" value="DUF4143"/>
    <property type="match status" value="1"/>
</dbReference>
<dbReference type="KEGG" id="tye:THEYE_A0178"/>
<evidence type="ECO:0000313" key="3">
    <source>
        <dbReference type="Proteomes" id="UP000000718"/>
    </source>
</evidence>
<dbReference type="InterPro" id="IPR003593">
    <property type="entry name" value="AAA+_ATPase"/>
</dbReference>
<dbReference type="InterPro" id="IPR041682">
    <property type="entry name" value="AAA_14"/>
</dbReference>
<dbReference type="RefSeq" id="WP_012545078.1">
    <property type="nucleotide sequence ID" value="NC_011296.1"/>
</dbReference>
<dbReference type="AlphaFoldDB" id="B5YHW2"/>
<accession>B5YHW2</accession>
<protein>
    <recommendedName>
        <fullName evidence="1">AAA+ ATPase domain-containing protein</fullName>
    </recommendedName>
</protein>
<organism evidence="2 3">
    <name type="scientific">Thermodesulfovibrio yellowstonii (strain ATCC 51303 / DSM 11347 / YP87)</name>
    <dbReference type="NCBI Taxonomy" id="289376"/>
    <lineage>
        <taxon>Bacteria</taxon>
        <taxon>Pseudomonadati</taxon>
        <taxon>Nitrospirota</taxon>
        <taxon>Thermodesulfovibrionia</taxon>
        <taxon>Thermodesulfovibrionales</taxon>
        <taxon>Thermodesulfovibrionaceae</taxon>
        <taxon>Thermodesulfovibrio</taxon>
    </lineage>
</organism>
<gene>
    <name evidence="2" type="ordered locus">THEYE_A0178</name>
</gene>
<dbReference type="Gene3D" id="3.40.50.300">
    <property type="entry name" value="P-loop containing nucleotide triphosphate hydrolases"/>
    <property type="match status" value="1"/>
</dbReference>
<dbReference type="InterPro" id="IPR027417">
    <property type="entry name" value="P-loop_NTPase"/>
</dbReference>
<dbReference type="EnsemblBacteria" id="ACI20341">
    <property type="protein sequence ID" value="ACI20341"/>
    <property type="gene ID" value="THEYE_A0178"/>
</dbReference>
<dbReference type="SUPFAM" id="SSF52540">
    <property type="entry name" value="P-loop containing nucleoside triphosphate hydrolases"/>
    <property type="match status" value="1"/>
</dbReference>
<dbReference type="InterPro" id="IPR025420">
    <property type="entry name" value="DUF4143"/>
</dbReference>
<dbReference type="EMBL" id="CP001147">
    <property type="protein sequence ID" value="ACI20341.1"/>
    <property type="molecule type" value="Genomic_DNA"/>
</dbReference>
<dbReference type="HOGENOM" id="CLU_041527_3_2_0"/>
<dbReference type="PATRIC" id="fig|289376.4.peg.175"/>
<dbReference type="Pfam" id="PF13173">
    <property type="entry name" value="AAA_14"/>
    <property type="match status" value="1"/>
</dbReference>
<evidence type="ECO:0000313" key="2">
    <source>
        <dbReference type="EMBL" id="ACI20341.1"/>
    </source>
</evidence>
<dbReference type="STRING" id="289376.THEYE_A0178"/>
<name>B5YHW2_THEYD</name>
<feature type="domain" description="AAA+ ATPase" evidence="1">
    <location>
        <begin position="16"/>
        <end position="140"/>
    </location>
</feature>